<feature type="region of interest" description="Disordered" evidence="1">
    <location>
        <begin position="65"/>
        <end position="136"/>
    </location>
</feature>
<dbReference type="WBParaSite" id="PgB16_g020_t01">
    <property type="protein sequence ID" value="PgB16_g020_t01"/>
    <property type="gene ID" value="PgB16_g020"/>
</dbReference>
<organism evidence="2 3">
    <name type="scientific">Parascaris univalens</name>
    <name type="common">Nematode worm</name>
    <dbReference type="NCBI Taxonomy" id="6257"/>
    <lineage>
        <taxon>Eukaryota</taxon>
        <taxon>Metazoa</taxon>
        <taxon>Ecdysozoa</taxon>
        <taxon>Nematoda</taxon>
        <taxon>Chromadorea</taxon>
        <taxon>Rhabditida</taxon>
        <taxon>Spirurina</taxon>
        <taxon>Ascaridomorpha</taxon>
        <taxon>Ascaridoidea</taxon>
        <taxon>Ascarididae</taxon>
        <taxon>Parascaris</taxon>
    </lineage>
</organism>
<evidence type="ECO:0000313" key="2">
    <source>
        <dbReference type="Proteomes" id="UP000887569"/>
    </source>
</evidence>
<feature type="compositionally biased region" description="Polar residues" evidence="1">
    <location>
        <begin position="126"/>
        <end position="136"/>
    </location>
</feature>
<proteinExistence type="predicted"/>
<evidence type="ECO:0000256" key="1">
    <source>
        <dbReference type="SAM" id="MobiDB-lite"/>
    </source>
</evidence>
<dbReference type="Proteomes" id="UP000887569">
    <property type="component" value="Unplaced"/>
</dbReference>
<reference evidence="3" key="1">
    <citation type="submission" date="2022-11" db="UniProtKB">
        <authorList>
            <consortium name="WormBaseParasite"/>
        </authorList>
    </citation>
    <scope>IDENTIFICATION</scope>
</reference>
<evidence type="ECO:0000313" key="3">
    <source>
        <dbReference type="WBParaSite" id="PgB16_g020_t01"/>
    </source>
</evidence>
<dbReference type="AlphaFoldDB" id="A0A914ZS47"/>
<keyword evidence="2" id="KW-1185">Reference proteome</keyword>
<accession>A0A914ZS47</accession>
<protein>
    <submittedName>
        <fullName evidence="3">Uncharacterized protein</fullName>
    </submittedName>
</protein>
<name>A0A914ZS47_PARUN</name>
<sequence length="136" mass="15539">MRLRDSLINMLGEFVGLNKTPDFKLNVQSTKFIAEAVAAESRRYSLRKNSELMERDSAIRARTYSTNSANPQHEYVNMDPSFRRLSEPSVPEPQSTMSFMPKFANRRKQPSQSSEGDDNGPRSTICELTNTRTKVF</sequence>